<dbReference type="EMBL" id="MU150243">
    <property type="protein sequence ID" value="KAF9466141.1"/>
    <property type="molecule type" value="Genomic_DNA"/>
</dbReference>
<evidence type="ECO:0000313" key="3">
    <source>
        <dbReference type="EMBL" id="KAF9466141.1"/>
    </source>
</evidence>
<dbReference type="OrthoDB" id="2354757at2759"/>
<dbReference type="GO" id="GO:0005886">
    <property type="term" value="C:plasma membrane"/>
    <property type="evidence" value="ECO:0007669"/>
    <property type="project" value="InterPro"/>
</dbReference>
<dbReference type="PANTHER" id="PTHR28013:SF4">
    <property type="entry name" value="MARVEL DOMAIN-CONTAINING PROTEIN"/>
    <property type="match status" value="1"/>
</dbReference>
<sequence>MPCIVNRETSVVPVVFLGLATLFLILSCVSAPLLDGVRLFRVYANISGTRRYVDFGIWGYCIVPIRGLRGFDPNVTEGCSSAKLGYTIGEVVTKALRTSGELQDALLGAHTSALVLFPIATIYTAFTLLVSTVIWLSLRLPKGGPSIGTINLNSIVAIAGLGTLITTATFAIALSVMVTVKSKVSEIRHSQGNLELKWDSVIWLSAFAAGAHFYNLIFVNAMRKQQKKDPNWPNDEEASAEPERKSKNERKEEQKPKEKKGKGKKGKKAHKEDWEGWNEERRESVSDRSSESSREDVCQEDTRNSRESVASGQKVSQ</sequence>
<dbReference type="InterPro" id="IPR009571">
    <property type="entry name" value="SUR7/Rim9-like_fungi"/>
</dbReference>
<comment type="caution">
    <text evidence="3">The sequence shown here is derived from an EMBL/GenBank/DDBJ whole genome shotgun (WGS) entry which is preliminary data.</text>
</comment>
<feature type="compositionally biased region" description="Basic residues" evidence="1">
    <location>
        <begin position="257"/>
        <end position="269"/>
    </location>
</feature>
<keyword evidence="2" id="KW-1133">Transmembrane helix</keyword>
<evidence type="ECO:0000313" key="4">
    <source>
        <dbReference type="Proteomes" id="UP000807353"/>
    </source>
</evidence>
<feature type="region of interest" description="Disordered" evidence="1">
    <location>
        <begin position="225"/>
        <end position="317"/>
    </location>
</feature>
<feature type="transmembrane region" description="Helical" evidence="2">
    <location>
        <begin position="200"/>
        <end position="219"/>
    </location>
</feature>
<keyword evidence="4" id="KW-1185">Reference proteome</keyword>
<keyword evidence="2" id="KW-0812">Transmembrane</keyword>
<feature type="compositionally biased region" description="Polar residues" evidence="1">
    <location>
        <begin position="307"/>
        <end position="317"/>
    </location>
</feature>
<dbReference type="PANTHER" id="PTHR28013">
    <property type="entry name" value="PROTEIN DCV1-RELATED"/>
    <property type="match status" value="1"/>
</dbReference>
<protein>
    <submittedName>
        <fullName evidence="3">Uncharacterized protein</fullName>
    </submittedName>
</protein>
<dbReference type="GO" id="GO:0032153">
    <property type="term" value="C:cell division site"/>
    <property type="evidence" value="ECO:0007669"/>
    <property type="project" value="TreeGrafter"/>
</dbReference>
<accession>A0A9P5YE18</accession>
<feature type="compositionally biased region" description="Basic and acidic residues" evidence="1">
    <location>
        <begin position="241"/>
        <end position="256"/>
    </location>
</feature>
<feature type="transmembrane region" description="Helical" evidence="2">
    <location>
        <begin position="115"/>
        <end position="138"/>
    </location>
</feature>
<dbReference type="Proteomes" id="UP000807353">
    <property type="component" value="Unassembled WGS sequence"/>
</dbReference>
<evidence type="ECO:0000256" key="2">
    <source>
        <dbReference type="SAM" id="Phobius"/>
    </source>
</evidence>
<organism evidence="3 4">
    <name type="scientific">Collybia nuda</name>
    <dbReference type="NCBI Taxonomy" id="64659"/>
    <lineage>
        <taxon>Eukaryota</taxon>
        <taxon>Fungi</taxon>
        <taxon>Dikarya</taxon>
        <taxon>Basidiomycota</taxon>
        <taxon>Agaricomycotina</taxon>
        <taxon>Agaricomycetes</taxon>
        <taxon>Agaricomycetidae</taxon>
        <taxon>Agaricales</taxon>
        <taxon>Tricholomatineae</taxon>
        <taxon>Clitocybaceae</taxon>
        <taxon>Collybia</taxon>
    </lineage>
</organism>
<feature type="compositionally biased region" description="Basic and acidic residues" evidence="1">
    <location>
        <begin position="270"/>
        <end position="306"/>
    </location>
</feature>
<reference evidence="3" key="1">
    <citation type="submission" date="2020-11" db="EMBL/GenBank/DDBJ databases">
        <authorList>
            <consortium name="DOE Joint Genome Institute"/>
            <person name="Ahrendt S."/>
            <person name="Riley R."/>
            <person name="Andreopoulos W."/>
            <person name="Labutti K."/>
            <person name="Pangilinan J."/>
            <person name="Ruiz-Duenas F.J."/>
            <person name="Barrasa J.M."/>
            <person name="Sanchez-Garcia M."/>
            <person name="Camarero S."/>
            <person name="Miyauchi S."/>
            <person name="Serrano A."/>
            <person name="Linde D."/>
            <person name="Babiker R."/>
            <person name="Drula E."/>
            <person name="Ayuso-Fernandez I."/>
            <person name="Pacheco R."/>
            <person name="Padilla G."/>
            <person name="Ferreira P."/>
            <person name="Barriuso J."/>
            <person name="Kellner H."/>
            <person name="Castanera R."/>
            <person name="Alfaro M."/>
            <person name="Ramirez L."/>
            <person name="Pisabarro A.G."/>
            <person name="Kuo A."/>
            <person name="Tritt A."/>
            <person name="Lipzen A."/>
            <person name="He G."/>
            <person name="Yan M."/>
            <person name="Ng V."/>
            <person name="Cullen D."/>
            <person name="Martin F."/>
            <person name="Rosso M.-N."/>
            <person name="Henrissat B."/>
            <person name="Hibbett D."/>
            <person name="Martinez A.T."/>
            <person name="Grigoriev I.V."/>
        </authorList>
    </citation>
    <scope>NUCLEOTIDE SEQUENCE</scope>
    <source>
        <strain evidence="3">CBS 247.69</strain>
    </source>
</reference>
<dbReference type="Pfam" id="PF06687">
    <property type="entry name" value="SUR7"/>
    <property type="match status" value="1"/>
</dbReference>
<feature type="transmembrane region" description="Helical" evidence="2">
    <location>
        <begin position="150"/>
        <end position="180"/>
    </location>
</feature>
<dbReference type="InterPro" id="IPR051380">
    <property type="entry name" value="pH-response_reg_palI/RIM9"/>
</dbReference>
<gene>
    <name evidence="3" type="ORF">BDZ94DRAFT_1306519</name>
</gene>
<evidence type="ECO:0000256" key="1">
    <source>
        <dbReference type="SAM" id="MobiDB-lite"/>
    </source>
</evidence>
<name>A0A9P5YE18_9AGAR</name>
<keyword evidence="2" id="KW-0472">Membrane</keyword>
<feature type="transmembrane region" description="Helical" evidence="2">
    <location>
        <begin position="12"/>
        <end position="34"/>
    </location>
</feature>
<proteinExistence type="predicted"/>
<dbReference type="AlphaFoldDB" id="A0A9P5YE18"/>
<dbReference type="PROSITE" id="PS51257">
    <property type="entry name" value="PROKAR_LIPOPROTEIN"/>
    <property type="match status" value="1"/>
</dbReference>
<dbReference type="GO" id="GO:0035838">
    <property type="term" value="C:growing cell tip"/>
    <property type="evidence" value="ECO:0007669"/>
    <property type="project" value="TreeGrafter"/>
</dbReference>